<dbReference type="InterPro" id="IPR025827">
    <property type="entry name" value="Zn_ribbon_recom_dom"/>
</dbReference>
<dbReference type="Pfam" id="PF07508">
    <property type="entry name" value="Recombinase"/>
    <property type="match status" value="1"/>
</dbReference>
<dbReference type="Pfam" id="PF00239">
    <property type="entry name" value="Resolvase"/>
    <property type="match status" value="1"/>
</dbReference>
<gene>
    <name evidence="4" type="ORF">BU251_09325</name>
</gene>
<dbReference type="AlphaFoldDB" id="A0A410P7D4"/>
<dbReference type="InterPro" id="IPR036162">
    <property type="entry name" value="Resolvase-like_N_sf"/>
</dbReference>
<name>A0A410P7D4_VELA1</name>
<dbReference type="PANTHER" id="PTHR30461:SF23">
    <property type="entry name" value="DNA RECOMBINASE-RELATED"/>
    <property type="match status" value="1"/>
</dbReference>
<dbReference type="SUPFAM" id="SSF53041">
    <property type="entry name" value="Resolvase-like"/>
    <property type="match status" value="1"/>
</dbReference>
<reference evidence="4 5" key="1">
    <citation type="submission" date="2017-01" db="EMBL/GenBank/DDBJ databases">
        <title>First insights into the biology of 'candidatus Vampirococcus archaeovorus'.</title>
        <authorList>
            <person name="Kizina J."/>
            <person name="Jordan S."/>
            <person name="Stueber K."/>
            <person name="Reinhardt R."/>
            <person name="Harder J."/>
        </authorList>
    </citation>
    <scope>NUCLEOTIDE SEQUENCE [LARGE SCALE GENOMIC DNA]</scope>
    <source>
        <strain evidence="4 5">LiM</strain>
    </source>
</reference>
<keyword evidence="5" id="KW-1185">Reference proteome</keyword>
<protein>
    <submittedName>
        <fullName evidence="4">DNA-invertase</fullName>
    </submittedName>
</protein>
<dbReference type="InterPro" id="IPR011109">
    <property type="entry name" value="DNA_bind_recombinase_dom"/>
</dbReference>
<evidence type="ECO:0000259" key="3">
    <source>
        <dbReference type="PROSITE" id="PS51737"/>
    </source>
</evidence>
<dbReference type="Pfam" id="PF13408">
    <property type="entry name" value="Zn_ribbon_recom"/>
    <property type="match status" value="1"/>
</dbReference>
<evidence type="ECO:0000313" key="4">
    <source>
        <dbReference type="EMBL" id="QAT17911.1"/>
    </source>
</evidence>
<evidence type="ECO:0000259" key="2">
    <source>
        <dbReference type="PROSITE" id="PS51736"/>
    </source>
</evidence>
<dbReference type="InterPro" id="IPR038109">
    <property type="entry name" value="DNA_bind_recomb_sf"/>
</dbReference>
<feature type="domain" description="Resolvase/invertase-type recombinase catalytic" evidence="2">
    <location>
        <begin position="15"/>
        <end position="170"/>
    </location>
</feature>
<proteinExistence type="predicted"/>
<accession>A0A410P7D4</accession>
<dbReference type="EMBL" id="CP019384">
    <property type="protein sequence ID" value="QAT17911.1"/>
    <property type="molecule type" value="Genomic_DNA"/>
</dbReference>
<dbReference type="Proteomes" id="UP000287243">
    <property type="component" value="Chromosome"/>
</dbReference>
<feature type="coiled-coil region" evidence="1">
    <location>
        <begin position="376"/>
        <end position="460"/>
    </location>
</feature>
<feature type="domain" description="Recombinase" evidence="3">
    <location>
        <begin position="178"/>
        <end position="293"/>
    </location>
</feature>
<dbReference type="GO" id="GO:0003677">
    <property type="term" value="F:DNA binding"/>
    <property type="evidence" value="ECO:0007669"/>
    <property type="project" value="InterPro"/>
</dbReference>
<dbReference type="Gene3D" id="3.40.50.1390">
    <property type="entry name" value="Resolvase, N-terminal catalytic domain"/>
    <property type="match status" value="1"/>
</dbReference>
<dbReference type="PROSITE" id="PS51737">
    <property type="entry name" value="RECOMBINASE_DNA_BIND"/>
    <property type="match status" value="1"/>
</dbReference>
<dbReference type="OrthoDB" id="9781670at2"/>
<dbReference type="PROSITE" id="PS51736">
    <property type="entry name" value="RECOMBINASES_3"/>
    <property type="match status" value="1"/>
</dbReference>
<dbReference type="Gene3D" id="3.90.1750.20">
    <property type="entry name" value="Putative Large Serine Recombinase, Chain B, Domain 2"/>
    <property type="match status" value="1"/>
</dbReference>
<dbReference type="SUPFAM" id="SSF58100">
    <property type="entry name" value="Bacterial hemolysins"/>
    <property type="match status" value="1"/>
</dbReference>
<dbReference type="PANTHER" id="PTHR30461">
    <property type="entry name" value="DNA-INVERTASE FROM LAMBDOID PROPHAGE"/>
    <property type="match status" value="1"/>
</dbReference>
<dbReference type="SMART" id="SM00857">
    <property type="entry name" value="Resolvase"/>
    <property type="match status" value="1"/>
</dbReference>
<dbReference type="RefSeq" id="WP_128700875.1">
    <property type="nucleotide sequence ID" value="NZ_CP019384.1"/>
</dbReference>
<dbReference type="GO" id="GO:0000150">
    <property type="term" value="F:DNA strand exchange activity"/>
    <property type="evidence" value="ECO:0007669"/>
    <property type="project" value="InterPro"/>
</dbReference>
<dbReference type="InterPro" id="IPR006119">
    <property type="entry name" value="Resolv_N"/>
</dbReference>
<keyword evidence="1" id="KW-0175">Coiled coil</keyword>
<evidence type="ECO:0000313" key="5">
    <source>
        <dbReference type="Proteomes" id="UP000287243"/>
    </source>
</evidence>
<dbReference type="InterPro" id="IPR050639">
    <property type="entry name" value="SSR_resolvase"/>
</dbReference>
<dbReference type="CDD" id="cd03768">
    <property type="entry name" value="SR_ResInv"/>
    <property type="match status" value="1"/>
</dbReference>
<organism evidence="4 5">
    <name type="scientific">Velamenicoccus archaeovorus</name>
    <dbReference type="NCBI Taxonomy" id="1930593"/>
    <lineage>
        <taxon>Bacteria</taxon>
        <taxon>Pseudomonadati</taxon>
        <taxon>Candidatus Omnitrophota</taxon>
        <taxon>Candidatus Velamenicoccus</taxon>
    </lineage>
</organism>
<evidence type="ECO:0000256" key="1">
    <source>
        <dbReference type="SAM" id="Coils"/>
    </source>
</evidence>
<sequence>MIIKPKTDKTTNKKRYVIYTRCSTDDQAQGDFTTLDSQAYHCKNLLDAFGYELAKIGNKGRIDDDGYSGKDLDRPGIQMIIDHVRRGTAPFDGIIFFRLDRLTRNTRDLYWLIDLFNSKEIAFVSVRENLDSSTAIGRVVIGILGILSAFERELTGERVKASAIARVRQGKWVGGMLPYGYKLIPDGQPLPNGRQPHKIVLDEKISLHLKAIWEMAADNKSLTQVGLELHRRGLKTLNGKEWRRQVISRILKNPFYKGYIQYSGEYHKGTHPPIVEEWLWERANKILNARLPGHNFVQKERFYEYLLAGIIRCGDCGSHMVCNFSGGRGRRKFFYYECSRAKQALGCKAARISATTFDKAIIDYFRRASKDKSIIIKALGDAMLESQAKLEKIEADLKEKETRLNGFRHQANKLLELALGNAVTKGSTYKDKMNDLEAEIAKLEDEIDKLQAQKRVASINACSGELVYRTMGFAIQHLEDASPETQKSLIQALIKDIYVYSDRLVINMYVDEPLEGILPTEIASINEKRPTEACKALASTVSLPEVSDSCQQWLPRLDSNQDT</sequence>
<dbReference type="KEGG" id="vai:BU251_09325"/>